<dbReference type="PANTHER" id="PTHR13484:SF0">
    <property type="entry name" value="PRE-MRNA 3'-END-PROCESSING FACTOR FIP1"/>
    <property type="match status" value="1"/>
</dbReference>
<evidence type="ECO:0000313" key="7">
    <source>
        <dbReference type="EMBL" id="WAQ99749.1"/>
    </source>
</evidence>
<keyword evidence="4" id="KW-0539">Nucleus</keyword>
<comment type="similarity">
    <text evidence="2">Belongs to the FIP1 family.</text>
</comment>
<evidence type="ECO:0000256" key="2">
    <source>
        <dbReference type="ARBA" id="ARBA00007459"/>
    </source>
</evidence>
<dbReference type="Proteomes" id="UP001164746">
    <property type="component" value="Chromosome 3"/>
</dbReference>
<proteinExistence type="inferred from homology"/>
<feature type="region of interest" description="Disordered" evidence="5">
    <location>
        <begin position="409"/>
        <end position="453"/>
    </location>
</feature>
<comment type="subcellular location">
    <subcellularLocation>
        <location evidence="1">Nucleus</location>
    </subcellularLocation>
</comment>
<feature type="compositionally biased region" description="Polar residues" evidence="5">
    <location>
        <begin position="94"/>
        <end position="104"/>
    </location>
</feature>
<evidence type="ECO:0000256" key="1">
    <source>
        <dbReference type="ARBA" id="ARBA00004123"/>
    </source>
</evidence>
<evidence type="ECO:0000313" key="8">
    <source>
        <dbReference type="Proteomes" id="UP001164746"/>
    </source>
</evidence>
<keyword evidence="8" id="KW-1185">Reference proteome</keyword>
<feature type="region of interest" description="Disordered" evidence="5">
    <location>
        <begin position="88"/>
        <end position="116"/>
    </location>
</feature>
<dbReference type="EMBL" id="CP111014">
    <property type="protein sequence ID" value="WAQ99749.1"/>
    <property type="molecule type" value="Genomic_DNA"/>
</dbReference>
<keyword evidence="3" id="KW-0507">mRNA processing</keyword>
<dbReference type="InterPro" id="IPR007854">
    <property type="entry name" value="Fip1_dom"/>
</dbReference>
<feature type="region of interest" description="Disordered" evidence="5">
    <location>
        <begin position="1"/>
        <end position="69"/>
    </location>
</feature>
<dbReference type="PANTHER" id="PTHR13484">
    <property type="entry name" value="FIP1-LIKE 1 PROTEIN"/>
    <property type="match status" value="1"/>
</dbReference>
<feature type="compositionally biased region" description="Acidic residues" evidence="5">
    <location>
        <begin position="43"/>
        <end position="69"/>
    </location>
</feature>
<organism evidence="7 8">
    <name type="scientific">Mya arenaria</name>
    <name type="common">Soft-shell clam</name>
    <dbReference type="NCBI Taxonomy" id="6604"/>
    <lineage>
        <taxon>Eukaryota</taxon>
        <taxon>Metazoa</taxon>
        <taxon>Spiralia</taxon>
        <taxon>Lophotrochozoa</taxon>
        <taxon>Mollusca</taxon>
        <taxon>Bivalvia</taxon>
        <taxon>Autobranchia</taxon>
        <taxon>Heteroconchia</taxon>
        <taxon>Euheterodonta</taxon>
        <taxon>Imparidentia</taxon>
        <taxon>Neoheterodontei</taxon>
        <taxon>Myida</taxon>
        <taxon>Myoidea</taxon>
        <taxon>Myidae</taxon>
        <taxon>Mya</taxon>
    </lineage>
</organism>
<dbReference type="InterPro" id="IPR051187">
    <property type="entry name" value="Pre-mRNA_3'-end_processing_reg"/>
</dbReference>
<evidence type="ECO:0000256" key="3">
    <source>
        <dbReference type="ARBA" id="ARBA00022664"/>
    </source>
</evidence>
<dbReference type="Pfam" id="PF05182">
    <property type="entry name" value="Fip1"/>
    <property type="match status" value="1"/>
</dbReference>
<feature type="compositionally biased region" description="Basic residues" evidence="5">
    <location>
        <begin position="429"/>
        <end position="438"/>
    </location>
</feature>
<accession>A0ABY7DPX4</accession>
<protein>
    <submittedName>
        <fullName evidence="7">FIP1-like protein</fullName>
    </submittedName>
</protein>
<sequence>MATTTAARPPGVTEDDEEWLYGGENKEPAAPGTSEPVARPEKEDGEMTQEKDDDDDSDDDDDDDDDDDVQVTIGDIKAFQVSSASTLFKPGGTYQKQPVVSGQKGTAPGAKGVDVEGEGQVNGIPLYEFSLDSLREEDKPWRKPGSTVSGTGIQPYVVLFFLDSRPYSLFTGADITDYFNYGFNEDTWRRYCQKQNRLRIENGVPIPKAFQAYAGLHTPSTLVKTEMDVGQKMNTKPSFMSTPQPIGTIAVLGSTAASRRPVEETVENVQQIGTISSDVSKPPPGFPDFSMPPPGLPPMPPGFSPTVPPPGMPLPPPNMFNQPPPKTVTEKETCSEKENETEIVMEVKIIDTARDHETTLHPGITTGTTTEIERIVTGHGKDQGQGHETVIVVIEKGTVIGMIKNQRGTLQKIKDEPDDSDYYKSSSSSKHKKSKRSKRDKDDTADKGDDVGS</sequence>
<name>A0ABY7DPX4_MYAAR</name>
<feature type="domain" description="Pre-mRNA polyadenylation factor Fip1" evidence="6">
    <location>
        <begin position="172"/>
        <end position="199"/>
    </location>
</feature>
<evidence type="ECO:0000259" key="6">
    <source>
        <dbReference type="Pfam" id="PF05182"/>
    </source>
</evidence>
<evidence type="ECO:0000256" key="4">
    <source>
        <dbReference type="ARBA" id="ARBA00023242"/>
    </source>
</evidence>
<evidence type="ECO:0000256" key="5">
    <source>
        <dbReference type="SAM" id="MobiDB-lite"/>
    </source>
</evidence>
<gene>
    <name evidence="7" type="ORF">MAR_024122</name>
</gene>
<feature type="compositionally biased region" description="Basic and acidic residues" evidence="5">
    <location>
        <begin position="439"/>
        <end position="453"/>
    </location>
</feature>
<reference evidence="7" key="1">
    <citation type="submission" date="2022-11" db="EMBL/GenBank/DDBJ databases">
        <title>Centuries of genome instability and evolution in soft-shell clam transmissible cancer (bioRxiv).</title>
        <authorList>
            <person name="Hart S.F.M."/>
            <person name="Yonemitsu M.A."/>
            <person name="Giersch R.M."/>
            <person name="Beal B.F."/>
            <person name="Arriagada G."/>
            <person name="Davis B.W."/>
            <person name="Ostrander E.A."/>
            <person name="Goff S.P."/>
            <person name="Metzger M.J."/>
        </authorList>
    </citation>
    <scope>NUCLEOTIDE SEQUENCE</scope>
    <source>
        <strain evidence="7">MELC-2E11</strain>
        <tissue evidence="7">Siphon/mantle</tissue>
    </source>
</reference>